<evidence type="ECO:0000259" key="1">
    <source>
        <dbReference type="SMART" id="SM00867"/>
    </source>
</evidence>
<accession>A0A838XQ69</accession>
<gene>
    <name evidence="2" type="ORF">H1W37_04345</name>
</gene>
<reference evidence="2 3" key="1">
    <citation type="submission" date="2020-07" db="EMBL/GenBank/DDBJ databases">
        <authorList>
            <person name="Li M."/>
        </authorList>
    </citation>
    <scope>NUCLEOTIDE SEQUENCE [LARGE SCALE GENOMIC DNA]</scope>
    <source>
        <strain evidence="2 3">DSM 23284</strain>
    </source>
</reference>
<feature type="domain" description="Lipid/polyisoprenoid-binding YceI-like" evidence="1">
    <location>
        <begin position="43"/>
        <end position="209"/>
    </location>
</feature>
<dbReference type="PANTHER" id="PTHR34406:SF1">
    <property type="entry name" value="PROTEIN YCEI"/>
    <property type="match status" value="1"/>
</dbReference>
<name>A0A838XQ69_9HYPH</name>
<comment type="caution">
    <text evidence="2">The sequence shown here is derived from an EMBL/GenBank/DDBJ whole genome shotgun (WGS) entry which is preliminary data.</text>
</comment>
<organism evidence="2 3">
    <name type="scientific">Stappia taiwanensis</name>
    <dbReference type="NCBI Taxonomy" id="992267"/>
    <lineage>
        <taxon>Bacteria</taxon>
        <taxon>Pseudomonadati</taxon>
        <taxon>Pseudomonadota</taxon>
        <taxon>Alphaproteobacteria</taxon>
        <taxon>Hyphomicrobiales</taxon>
        <taxon>Stappiaceae</taxon>
        <taxon>Stappia</taxon>
    </lineage>
</organism>
<keyword evidence="3" id="KW-1185">Reference proteome</keyword>
<sequence>MAYARPRLSWLTTAGLTTALRRLGAGALLLCLALTPASAEPRTFVIDPEHFSIVFNAKHIGYERLWGMFLKGEGQFVYDEDTRALSDLRVTIDTTSVFSNHTQRDQHLRSADFLDAKQFPLMTFVMTDATPVSDRTGTVTGDLTLRGVTRPVTLDVTLNKIGPYPFGGTYVVGISARTRLKRSDFGMVYAVENQLVGDMVEIYLDLEAIRQ</sequence>
<dbReference type="EMBL" id="JACEON010000003">
    <property type="protein sequence ID" value="MBA4610868.1"/>
    <property type="molecule type" value="Genomic_DNA"/>
</dbReference>
<dbReference type="Gene3D" id="2.40.128.110">
    <property type="entry name" value="Lipid/polyisoprenoid-binding, YceI-like"/>
    <property type="match status" value="1"/>
</dbReference>
<dbReference type="InterPro" id="IPR007372">
    <property type="entry name" value="Lipid/polyisoprenoid-bd_YceI"/>
</dbReference>
<evidence type="ECO:0000313" key="3">
    <source>
        <dbReference type="Proteomes" id="UP000559404"/>
    </source>
</evidence>
<dbReference type="InterPro" id="IPR036761">
    <property type="entry name" value="TTHA0802/YceI-like_sf"/>
</dbReference>
<dbReference type="PANTHER" id="PTHR34406">
    <property type="entry name" value="PROTEIN YCEI"/>
    <property type="match status" value="1"/>
</dbReference>
<dbReference type="RefSeq" id="WP_181759065.1">
    <property type="nucleotide sequence ID" value="NZ_BMCR01000004.1"/>
</dbReference>
<proteinExistence type="predicted"/>
<dbReference type="SMART" id="SM00867">
    <property type="entry name" value="YceI"/>
    <property type="match status" value="1"/>
</dbReference>
<evidence type="ECO:0000313" key="2">
    <source>
        <dbReference type="EMBL" id="MBA4610868.1"/>
    </source>
</evidence>
<reference evidence="2 3" key="2">
    <citation type="submission" date="2020-08" db="EMBL/GenBank/DDBJ databases">
        <title>Stappia taiwanensis sp. nov., isolated from a coastal thermal spring.</title>
        <authorList>
            <person name="Kampfer P."/>
        </authorList>
    </citation>
    <scope>NUCLEOTIDE SEQUENCE [LARGE SCALE GENOMIC DNA]</scope>
    <source>
        <strain evidence="2 3">DSM 23284</strain>
    </source>
</reference>
<dbReference type="SUPFAM" id="SSF101874">
    <property type="entry name" value="YceI-like"/>
    <property type="match status" value="1"/>
</dbReference>
<dbReference type="Pfam" id="PF04264">
    <property type="entry name" value="YceI"/>
    <property type="match status" value="1"/>
</dbReference>
<protein>
    <submittedName>
        <fullName evidence="2">Polyisoprenoid-binding protein</fullName>
    </submittedName>
</protein>
<dbReference type="AlphaFoldDB" id="A0A838XQ69"/>
<dbReference type="Proteomes" id="UP000559404">
    <property type="component" value="Unassembled WGS sequence"/>
</dbReference>